<dbReference type="InterPro" id="IPR010093">
    <property type="entry name" value="SinI_DNA-bd"/>
</dbReference>
<organism evidence="2 3">
    <name type="scientific">Clostridium innocuum</name>
    <dbReference type="NCBI Taxonomy" id="1522"/>
    <lineage>
        <taxon>Bacteria</taxon>
        <taxon>Bacillati</taxon>
        <taxon>Bacillota</taxon>
        <taxon>Clostridia</taxon>
        <taxon>Eubacteriales</taxon>
        <taxon>Clostridiaceae</taxon>
        <taxon>Clostridium</taxon>
    </lineage>
</organism>
<name>A0AAP2UR21_CLOIN</name>
<evidence type="ECO:0000313" key="3">
    <source>
        <dbReference type="Proteomes" id="UP001203972"/>
    </source>
</evidence>
<sequence length="79" mass="9062">MCKNKTVGGSITSPPLTTYEKRVYTVDEIRSILGISRTAAYDLVKQGCFHCIKVGRNYRISKESFDRWLGFQREVQADE</sequence>
<dbReference type="NCBIfam" id="TIGR01764">
    <property type="entry name" value="excise"/>
    <property type="match status" value="1"/>
</dbReference>
<feature type="domain" description="Helix-turn-helix" evidence="1">
    <location>
        <begin position="23"/>
        <end position="69"/>
    </location>
</feature>
<dbReference type="InterPro" id="IPR041657">
    <property type="entry name" value="HTH_17"/>
</dbReference>
<dbReference type="Proteomes" id="UP001203972">
    <property type="component" value="Unassembled WGS sequence"/>
</dbReference>
<evidence type="ECO:0000313" key="2">
    <source>
        <dbReference type="EMBL" id="MCR0234322.1"/>
    </source>
</evidence>
<dbReference type="GO" id="GO:0003677">
    <property type="term" value="F:DNA binding"/>
    <property type="evidence" value="ECO:0007669"/>
    <property type="project" value="InterPro"/>
</dbReference>
<reference evidence="2" key="1">
    <citation type="journal article" date="2022" name="Clin. Infect. Dis.">
        <title>Association between Clostridium innocuum and antibiotic-associated diarrhea in adults and children: A cross-sectional study and comparative genomics analysis.</title>
        <authorList>
            <person name="Cherny K.E."/>
            <person name="Muscat E.B."/>
            <person name="Balaji A."/>
            <person name="Mukherjee J."/>
            <person name="Ozer E.A."/>
            <person name="Angarone M.P."/>
            <person name="Hauser A.R."/>
            <person name="Sichel J.S."/>
            <person name="Amponsah E."/>
            <person name="Kociolek L.K."/>
        </authorList>
    </citation>
    <scope>NUCLEOTIDE SEQUENCE</scope>
    <source>
        <strain evidence="2">NU1-AC-029v</strain>
    </source>
</reference>
<dbReference type="Pfam" id="PF12728">
    <property type="entry name" value="HTH_17"/>
    <property type="match status" value="1"/>
</dbReference>
<dbReference type="EMBL" id="JAKTMA010000031">
    <property type="protein sequence ID" value="MCR0234322.1"/>
    <property type="molecule type" value="Genomic_DNA"/>
</dbReference>
<comment type="caution">
    <text evidence="2">The sequence shown here is derived from an EMBL/GenBank/DDBJ whole genome shotgun (WGS) entry which is preliminary data.</text>
</comment>
<gene>
    <name evidence="2" type="ORF">MKC95_16250</name>
</gene>
<protein>
    <submittedName>
        <fullName evidence="2">Helix-turn-helix domain-containing protein</fullName>
    </submittedName>
</protein>
<dbReference type="AlphaFoldDB" id="A0AAP2UR21"/>
<proteinExistence type="predicted"/>
<dbReference type="RefSeq" id="WP_008817961.1">
    <property type="nucleotide sequence ID" value="NZ_AP025565.1"/>
</dbReference>
<accession>A0AAP2UR21</accession>
<evidence type="ECO:0000259" key="1">
    <source>
        <dbReference type="Pfam" id="PF12728"/>
    </source>
</evidence>